<dbReference type="OrthoDB" id="9780120at2"/>
<protein>
    <submittedName>
        <fullName evidence="1">Putative nucleotide-binding protein (Sugar kinase/HSP70/actin superfamily)</fullName>
    </submittedName>
</protein>
<dbReference type="InterPro" id="IPR051805">
    <property type="entry name" value="Dehydratase_Activator_Redct"/>
</dbReference>
<dbReference type="InterPro" id="IPR010327">
    <property type="entry name" value="FldB/FldC_alpha/beta"/>
</dbReference>
<keyword evidence="1" id="KW-0808">Transferase</keyword>
<dbReference type="AlphaFoldDB" id="A0A4R1SAB0"/>
<evidence type="ECO:0000313" key="2">
    <source>
        <dbReference type="Proteomes" id="UP000295008"/>
    </source>
</evidence>
<comment type="caution">
    <text evidence="1">The sequence shown here is derived from an EMBL/GenBank/DDBJ whole genome shotgun (WGS) entry which is preliminary data.</text>
</comment>
<proteinExistence type="predicted"/>
<dbReference type="GO" id="GO:0016301">
    <property type="term" value="F:kinase activity"/>
    <property type="evidence" value="ECO:0007669"/>
    <property type="project" value="UniProtKB-KW"/>
</dbReference>
<dbReference type="Gene3D" id="3.40.50.11900">
    <property type="match status" value="1"/>
</dbReference>
<organism evidence="1 2">
    <name type="scientific">Hydrogenispora ethanolica</name>
    <dbReference type="NCBI Taxonomy" id="1082276"/>
    <lineage>
        <taxon>Bacteria</taxon>
        <taxon>Bacillati</taxon>
        <taxon>Bacillota</taxon>
        <taxon>Hydrogenispora</taxon>
    </lineage>
</organism>
<dbReference type="RefSeq" id="WP_132012626.1">
    <property type="nucleotide sequence ID" value="NZ_SLUN01000002.1"/>
</dbReference>
<accession>A0A4R1SAB0</accession>
<dbReference type="PANTHER" id="PTHR32329">
    <property type="entry name" value="BIFUNCTIONAL PROTEIN [INCLUDES 2-HYDROXYACYL-COA DEHYDRATASE (N-TER) AND ITS ACTIVATOR DOMAIN (C_TERM)-RELATED"/>
    <property type="match status" value="1"/>
</dbReference>
<reference evidence="1 2" key="1">
    <citation type="submission" date="2019-03" db="EMBL/GenBank/DDBJ databases">
        <title>Genomic Encyclopedia of Type Strains, Phase IV (KMG-IV): sequencing the most valuable type-strain genomes for metagenomic binning, comparative biology and taxonomic classification.</title>
        <authorList>
            <person name="Goeker M."/>
        </authorList>
    </citation>
    <scope>NUCLEOTIDE SEQUENCE [LARGE SCALE GENOMIC DNA]</scope>
    <source>
        <strain evidence="1 2">LX-B</strain>
    </source>
</reference>
<keyword evidence="1" id="KW-0418">Kinase</keyword>
<dbReference type="Proteomes" id="UP000295008">
    <property type="component" value="Unassembled WGS sequence"/>
</dbReference>
<name>A0A4R1SAB0_HYDET</name>
<gene>
    <name evidence="1" type="ORF">EDC14_1002205</name>
</gene>
<dbReference type="EMBL" id="SLUN01000002">
    <property type="protein sequence ID" value="TCL76446.1"/>
    <property type="molecule type" value="Genomic_DNA"/>
</dbReference>
<sequence length="364" mass="40968">MKVTFPYMGAVLIYEKLLQLFGHEVIVPPRPTQRTLDLGVKYSPEFACFPYKVLLGSYIEAIEMGADTVVTSGGSGPCRAGFYGEVHRKTLRELGYDVNFIVFDDIGRDPQLFLRNLRKVKGRASWPQTCRNVWTAYQLARAVDRLQRLVEVKRAYELQPNSINLAFEAIVSQFRSRGNTPAAIAALYRAGLDRLNAVPCREIPQRQRIRVGIVGEIYVVMESSINMNIAQTLNKLGCEVSRSMYISDWVDHAVWPKIFARKSGARLVEKSAPYLEIGIGGHERHNIGNIIQYREAGFDGVIHLMPFGCLPELVTQSLIPRIAEDWQIPVLTLALDEQSGLANNLTRVEAFVELLRSAKRSMAL</sequence>
<evidence type="ECO:0000313" key="1">
    <source>
        <dbReference type="EMBL" id="TCL76446.1"/>
    </source>
</evidence>
<dbReference type="Pfam" id="PF06050">
    <property type="entry name" value="HGD-D"/>
    <property type="match status" value="1"/>
</dbReference>
<keyword evidence="2" id="KW-1185">Reference proteome</keyword>
<dbReference type="PANTHER" id="PTHR32329:SF2">
    <property type="entry name" value="BIFUNCTIONAL PROTEIN [INCLUDES 2-HYDROXYACYL-COA DEHYDRATASE (N-TER) AND ITS ACTIVATOR DOMAIN (C_TERM)"/>
    <property type="match status" value="1"/>
</dbReference>